<accession>F5XVP8</accession>
<reference evidence="3" key="1">
    <citation type="submission" date="2006-01" db="EMBL/GenBank/DDBJ databases">
        <title>Genome of the cyst-dividing bacterium Ramlibacter tataouinensis.</title>
        <authorList>
            <person name="Barakat M."/>
            <person name="Ortet P."/>
            <person name="De Luca G."/>
            <person name="Jourlin-Castelli C."/>
            <person name="Ansaldi M."/>
            <person name="Py B."/>
            <person name="Fichant G."/>
            <person name="Coutinho P."/>
            <person name="Voulhoux R."/>
            <person name="Bastien O."/>
            <person name="Roy S."/>
            <person name="Marechal E."/>
            <person name="Henrissat B."/>
            <person name="Quentin Y."/>
            <person name="Noirot P."/>
            <person name="Filloux A."/>
            <person name="Mejean V."/>
            <person name="DuBow M."/>
            <person name="Barras F."/>
            <person name="Heulin T."/>
        </authorList>
    </citation>
    <scope>NUCLEOTIDE SEQUENCE [LARGE SCALE GENOMIC DNA]</scope>
    <source>
        <strain evidence="3">ATCC BAA-407 / DSM 14655 / LMG 21543 / TTB310</strain>
    </source>
</reference>
<dbReference type="eggNOG" id="COG1028">
    <property type="taxonomic scope" value="Bacteria"/>
</dbReference>
<dbReference type="InterPro" id="IPR002347">
    <property type="entry name" value="SDR_fam"/>
</dbReference>
<comment type="similarity">
    <text evidence="1">Belongs to the short-chain dehydrogenases/reductases (SDR) family.</text>
</comment>
<dbReference type="SUPFAM" id="SSF51735">
    <property type="entry name" value="NAD(P)-binding Rossmann-fold domains"/>
    <property type="match status" value="1"/>
</dbReference>
<gene>
    <name evidence="2" type="ordered locus">Rta_17210</name>
</gene>
<evidence type="ECO:0000256" key="1">
    <source>
        <dbReference type="ARBA" id="ARBA00006484"/>
    </source>
</evidence>
<proteinExistence type="inferred from homology"/>
<dbReference type="InterPro" id="IPR036291">
    <property type="entry name" value="NAD(P)-bd_dom_sf"/>
</dbReference>
<dbReference type="EMBL" id="CP000245">
    <property type="protein sequence ID" value="AEG92811.1"/>
    <property type="molecule type" value="Genomic_DNA"/>
</dbReference>
<reference evidence="2 3" key="2">
    <citation type="journal article" date="2011" name="PLoS ONE">
        <title>The Cyst-Dividing Bacterium Ramlibacter tataouinensis TTB310 Genome Reveals a Well-Stocked Toolbox for Adaptation to a Desert Environment.</title>
        <authorList>
            <person name="De Luca G."/>
            <person name="Barakat M."/>
            <person name="Ortet P."/>
            <person name="Fochesato S."/>
            <person name="Jourlin-Castelli C."/>
            <person name="Ansaldi M."/>
            <person name="Py B."/>
            <person name="Fichant G."/>
            <person name="Coutinho P.M."/>
            <person name="Voulhoux R."/>
            <person name="Bastien O."/>
            <person name="Marechal E."/>
            <person name="Henrissat B."/>
            <person name="Quentin Y."/>
            <person name="Noirot P."/>
            <person name="Filloux A."/>
            <person name="Mejean V."/>
            <person name="Dubow M.S."/>
            <person name="Barras F."/>
            <person name="Barbe V."/>
            <person name="Weissenbach J."/>
            <person name="Mihalcescu I."/>
            <person name="Vermeglio A."/>
            <person name="Achouak W."/>
            <person name="Heulin T."/>
        </authorList>
    </citation>
    <scope>NUCLEOTIDE SEQUENCE [LARGE SCALE GENOMIC DNA]</scope>
    <source>
        <strain evidence="3">ATCC BAA-407 / DSM 14655 / LMG 21543 / TTB310</strain>
    </source>
</reference>
<dbReference type="HOGENOM" id="CLU_010194_47_12_4"/>
<dbReference type="STRING" id="365046.Rta_17210"/>
<dbReference type="KEGG" id="rta:Rta_17210"/>
<name>F5XVP8_RAMTT</name>
<dbReference type="Pfam" id="PF13561">
    <property type="entry name" value="adh_short_C2"/>
    <property type="match status" value="1"/>
</dbReference>
<evidence type="ECO:0000313" key="2">
    <source>
        <dbReference type="EMBL" id="AEG92811.1"/>
    </source>
</evidence>
<keyword evidence="3" id="KW-1185">Reference proteome</keyword>
<protein>
    <submittedName>
        <fullName evidence="2">3-oxoacyl-[acyl-carrier-protein] reductase-like protein</fullName>
    </submittedName>
</protein>
<dbReference type="PRINTS" id="PR00081">
    <property type="entry name" value="GDHRDH"/>
</dbReference>
<dbReference type="AlphaFoldDB" id="F5XVP8"/>
<sequence length="87" mass="8876">MNTLTVQLAAALGPRGITVNAVAPGAIDTRMSDWIHQPGGQEALRQMQALAGVGQPEHIAGVVAFLAGRDAAWTTGEVVEASGGTKL</sequence>
<dbReference type="PANTHER" id="PTHR43943:SF2">
    <property type="entry name" value="DEHYDROGENASE_REDUCTASE 4"/>
    <property type="match status" value="1"/>
</dbReference>
<dbReference type="Gene3D" id="3.40.50.720">
    <property type="entry name" value="NAD(P)-binding Rossmann-like Domain"/>
    <property type="match status" value="1"/>
</dbReference>
<dbReference type="Proteomes" id="UP000008385">
    <property type="component" value="Chromosome"/>
</dbReference>
<organism evidence="2 3">
    <name type="scientific">Ramlibacter tataouinensis (strain ATCC BAA-407 / DSM 14655 / LMG 21543 / TTB310)</name>
    <dbReference type="NCBI Taxonomy" id="365046"/>
    <lineage>
        <taxon>Bacteria</taxon>
        <taxon>Pseudomonadati</taxon>
        <taxon>Pseudomonadota</taxon>
        <taxon>Betaproteobacteria</taxon>
        <taxon>Burkholderiales</taxon>
        <taxon>Comamonadaceae</taxon>
        <taxon>Ramlibacter</taxon>
    </lineage>
</organism>
<dbReference type="PANTHER" id="PTHR43943">
    <property type="entry name" value="DEHYDROGENASE/REDUCTASE (SDR FAMILY) MEMBER 4"/>
    <property type="match status" value="1"/>
</dbReference>
<evidence type="ECO:0000313" key="3">
    <source>
        <dbReference type="Proteomes" id="UP000008385"/>
    </source>
</evidence>